<name>A0A372ZP47_9ACTN</name>
<keyword evidence="2" id="KW-0732">Signal</keyword>
<organism evidence="3 4">
    <name type="scientific">Kitasatospora xanthocidica</name>
    <dbReference type="NCBI Taxonomy" id="83382"/>
    <lineage>
        <taxon>Bacteria</taxon>
        <taxon>Bacillati</taxon>
        <taxon>Actinomycetota</taxon>
        <taxon>Actinomycetes</taxon>
        <taxon>Kitasatosporales</taxon>
        <taxon>Streptomycetaceae</taxon>
        <taxon>Kitasatospora</taxon>
    </lineage>
</organism>
<keyword evidence="4" id="KW-1185">Reference proteome</keyword>
<evidence type="ECO:0008006" key="5">
    <source>
        <dbReference type="Google" id="ProtNLM"/>
    </source>
</evidence>
<reference evidence="3 4" key="1">
    <citation type="submission" date="2018-08" db="EMBL/GenBank/DDBJ databases">
        <title>Diversity &amp; Physiological Properties of Lignin-Decomposing Actinobacteria from Soil.</title>
        <authorList>
            <person name="Roh S.G."/>
            <person name="Kim S.B."/>
        </authorList>
    </citation>
    <scope>NUCLEOTIDE SEQUENCE [LARGE SCALE GENOMIC DNA]</scope>
    <source>
        <strain evidence="3 4">MMS17-GH009</strain>
    </source>
</reference>
<sequence length="278" mass="28751">MPKSPRRFTAVATVCAALISAVGLLAPTAQAQVRTGAPASVLAAPDAETSLPRDTGTPPGTEGQSTTVTRPDGTQARFAVFSTDYATGQTIWYRTQSAPGGPFGAWSQVNGMSLNFQNLVLTAAADADGALEVFTIGYQSSVLVRIHQAGPDGPWSAPEPFGPAGAGVPRFFGPPVAFQRADGTLAFFEVYQGSGSPRLYVNEQSAPGVWGSWNDLGSGPLPAGVATPSSVTQSADGRLTVLAHMWNATSWTARISEQAPGGPWDPWQDCRNGGCAAG</sequence>
<feature type="region of interest" description="Disordered" evidence="1">
    <location>
        <begin position="257"/>
        <end position="278"/>
    </location>
</feature>
<dbReference type="Proteomes" id="UP000263377">
    <property type="component" value="Unassembled WGS sequence"/>
</dbReference>
<protein>
    <recommendedName>
        <fullName evidence="5">DUF4185 domain-containing protein</fullName>
    </recommendedName>
</protein>
<dbReference type="EMBL" id="QVIG01000001">
    <property type="protein sequence ID" value="RGD57232.1"/>
    <property type="molecule type" value="Genomic_DNA"/>
</dbReference>
<dbReference type="RefSeq" id="WP_117486050.1">
    <property type="nucleotide sequence ID" value="NZ_QVIG01000001.1"/>
</dbReference>
<evidence type="ECO:0000313" key="4">
    <source>
        <dbReference type="Proteomes" id="UP000263377"/>
    </source>
</evidence>
<dbReference type="PROSITE" id="PS51318">
    <property type="entry name" value="TAT"/>
    <property type="match status" value="1"/>
</dbReference>
<dbReference type="AlphaFoldDB" id="A0A372ZP47"/>
<feature type="chain" id="PRO_5017067991" description="DUF4185 domain-containing protein" evidence="2">
    <location>
        <begin position="32"/>
        <end position="278"/>
    </location>
</feature>
<accession>A0A372ZP47</accession>
<evidence type="ECO:0000313" key="3">
    <source>
        <dbReference type="EMBL" id="RGD57232.1"/>
    </source>
</evidence>
<gene>
    <name evidence="3" type="ORF">DR950_04955</name>
</gene>
<evidence type="ECO:0000256" key="2">
    <source>
        <dbReference type="SAM" id="SignalP"/>
    </source>
</evidence>
<proteinExistence type="predicted"/>
<dbReference type="InterPro" id="IPR006311">
    <property type="entry name" value="TAT_signal"/>
</dbReference>
<feature type="region of interest" description="Disordered" evidence="1">
    <location>
        <begin position="46"/>
        <end position="72"/>
    </location>
</feature>
<dbReference type="SUPFAM" id="SSF89372">
    <property type="entry name" value="Fucose-specific lectin"/>
    <property type="match status" value="1"/>
</dbReference>
<evidence type="ECO:0000256" key="1">
    <source>
        <dbReference type="SAM" id="MobiDB-lite"/>
    </source>
</evidence>
<comment type="caution">
    <text evidence="3">The sequence shown here is derived from an EMBL/GenBank/DDBJ whole genome shotgun (WGS) entry which is preliminary data.</text>
</comment>
<feature type="signal peptide" evidence="2">
    <location>
        <begin position="1"/>
        <end position="31"/>
    </location>
</feature>